<dbReference type="AlphaFoldDB" id="A0A5R9G0B6"/>
<dbReference type="Pfam" id="PF19538">
    <property type="entry name" value="DUF6062"/>
    <property type="match status" value="1"/>
</dbReference>
<keyword evidence="2" id="KW-1185">Reference proteome</keyword>
<comment type="caution">
    <text evidence="1">The sequence shown here is derived from an EMBL/GenBank/DDBJ whole genome shotgun (WGS) entry which is preliminary data.</text>
</comment>
<sequence>MDKYILYHDMADALQHDQCPVCKLVDERVERMIKVLLREGAGDGQLIGSYVRARGYCNAHAWRVKESGDPASQAVFYRALLEDHKTSLEKYLTSRKQRDLRKKTNALRSLLQARMTGKADGDETNAYLSSFASEERCPICAATESCERRYVDAVVDYFEGDEEFRERYRNRGVLCHPHFRRLIQSHAERPSVPELLEIQLSRLDLQIEHLREIERKANVRFSDEEGDAYLGGWIRAVRLDVGLPGTDTRYKQRVLAFKDAALKP</sequence>
<evidence type="ECO:0000313" key="1">
    <source>
        <dbReference type="EMBL" id="TLS48439.1"/>
    </source>
</evidence>
<dbReference type="RefSeq" id="WP_138198173.1">
    <property type="nucleotide sequence ID" value="NZ_VCIW01000036.1"/>
</dbReference>
<evidence type="ECO:0000313" key="2">
    <source>
        <dbReference type="Proteomes" id="UP000309676"/>
    </source>
</evidence>
<name>A0A5R9G0B6_9BACL</name>
<proteinExistence type="predicted"/>
<protein>
    <submittedName>
        <fullName evidence="1">Uncharacterized protein</fullName>
    </submittedName>
</protein>
<dbReference type="InterPro" id="IPR045706">
    <property type="entry name" value="DUF6062"/>
</dbReference>
<organism evidence="1 2">
    <name type="scientific">Paenibacillus antri</name>
    <dbReference type="NCBI Taxonomy" id="2582848"/>
    <lineage>
        <taxon>Bacteria</taxon>
        <taxon>Bacillati</taxon>
        <taxon>Bacillota</taxon>
        <taxon>Bacilli</taxon>
        <taxon>Bacillales</taxon>
        <taxon>Paenibacillaceae</taxon>
        <taxon>Paenibacillus</taxon>
    </lineage>
</organism>
<reference evidence="1 2" key="1">
    <citation type="submission" date="2019-05" db="EMBL/GenBank/DDBJ databases">
        <authorList>
            <person name="Narsing Rao M.P."/>
            <person name="Li W.J."/>
        </authorList>
    </citation>
    <scope>NUCLEOTIDE SEQUENCE [LARGE SCALE GENOMIC DNA]</scope>
    <source>
        <strain evidence="1 2">SYSU_K30003</strain>
    </source>
</reference>
<dbReference type="OrthoDB" id="9810814at2"/>
<dbReference type="EMBL" id="VCIW01000036">
    <property type="protein sequence ID" value="TLS48439.1"/>
    <property type="molecule type" value="Genomic_DNA"/>
</dbReference>
<dbReference type="Proteomes" id="UP000309676">
    <property type="component" value="Unassembled WGS sequence"/>
</dbReference>
<gene>
    <name evidence="1" type="ORF">FE782_30695</name>
</gene>
<accession>A0A5R9G0B6</accession>